<organism evidence="8 9">
    <name type="scientific">Sandaracinobacter neustonicus</name>
    <dbReference type="NCBI Taxonomy" id="1715348"/>
    <lineage>
        <taxon>Bacteria</taxon>
        <taxon>Pseudomonadati</taxon>
        <taxon>Pseudomonadota</taxon>
        <taxon>Alphaproteobacteria</taxon>
        <taxon>Sphingomonadales</taxon>
        <taxon>Sphingosinicellaceae</taxon>
        <taxon>Sandaracinobacter</taxon>
    </lineage>
</organism>
<dbReference type="AlphaFoldDB" id="A0A501XM55"/>
<evidence type="ECO:0000256" key="5">
    <source>
        <dbReference type="ARBA" id="ARBA00023136"/>
    </source>
</evidence>
<protein>
    <submittedName>
        <fullName evidence="8">DedA family protein</fullName>
    </submittedName>
</protein>
<feature type="transmembrane region" description="Helical" evidence="6">
    <location>
        <begin position="12"/>
        <end position="30"/>
    </location>
</feature>
<gene>
    <name evidence="8" type="ORF">FJQ54_07620</name>
</gene>
<dbReference type="GO" id="GO:0005886">
    <property type="term" value="C:plasma membrane"/>
    <property type="evidence" value="ECO:0007669"/>
    <property type="project" value="UniProtKB-SubCell"/>
</dbReference>
<feature type="transmembrane region" description="Helical" evidence="6">
    <location>
        <begin position="50"/>
        <end position="71"/>
    </location>
</feature>
<evidence type="ECO:0000256" key="1">
    <source>
        <dbReference type="ARBA" id="ARBA00004651"/>
    </source>
</evidence>
<dbReference type="PANTHER" id="PTHR42709:SF6">
    <property type="entry name" value="UNDECAPRENYL PHOSPHATE TRANSPORTER A"/>
    <property type="match status" value="1"/>
</dbReference>
<dbReference type="Proteomes" id="UP000319897">
    <property type="component" value="Unassembled WGS sequence"/>
</dbReference>
<comment type="caution">
    <text evidence="8">The sequence shown here is derived from an EMBL/GenBank/DDBJ whole genome shotgun (WGS) entry which is preliminary data.</text>
</comment>
<name>A0A501XM55_9SPHN</name>
<evidence type="ECO:0000256" key="3">
    <source>
        <dbReference type="ARBA" id="ARBA00022692"/>
    </source>
</evidence>
<evidence type="ECO:0000259" key="7">
    <source>
        <dbReference type="Pfam" id="PF09335"/>
    </source>
</evidence>
<dbReference type="RefSeq" id="WP_140927820.1">
    <property type="nucleotide sequence ID" value="NZ_VFSU01000021.1"/>
</dbReference>
<evidence type="ECO:0000256" key="6">
    <source>
        <dbReference type="SAM" id="Phobius"/>
    </source>
</evidence>
<sequence length="204" mass="22811">MNDWIGHLLDNWGYWGVAFLMFVETVFPPIPSEVIMPLAGVNVAQQGGSLAGVVLAGTAGAMAGNIFWFALAWKLGLDRFEGFLVRYGRIFTMDEEEIAKGRALFDRYGAGFVGVGRIIPTIRSLISVPAGLVRMNVRTFMIYSTLGTFLWTMGLTLAGYYLGRNFDEIDRILGPLSTGVILICFGIYLVRVIMWNRWKRKKPE</sequence>
<evidence type="ECO:0000256" key="2">
    <source>
        <dbReference type="ARBA" id="ARBA00022475"/>
    </source>
</evidence>
<dbReference type="InterPro" id="IPR032816">
    <property type="entry name" value="VTT_dom"/>
</dbReference>
<comment type="subcellular location">
    <subcellularLocation>
        <location evidence="1">Cell membrane</location>
        <topology evidence="1">Multi-pass membrane protein</topology>
    </subcellularLocation>
</comment>
<feature type="domain" description="VTT" evidence="7">
    <location>
        <begin position="30"/>
        <end position="160"/>
    </location>
</feature>
<dbReference type="PANTHER" id="PTHR42709">
    <property type="entry name" value="ALKALINE PHOSPHATASE LIKE PROTEIN"/>
    <property type="match status" value="1"/>
</dbReference>
<evidence type="ECO:0000313" key="8">
    <source>
        <dbReference type="EMBL" id="TPE61761.1"/>
    </source>
</evidence>
<keyword evidence="9" id="KW-1185">Reference proteome</keyword>
<dbReference type="OrthoDB" id="9813426at2"/>
<dbReference type="InterPro" id="IPR051311">
    <property type="entry name" value="DedA_domain"/>
</dbReference>
<reference evidence="8 9" key="1">
    <citation type="submission" date="2019-06" db="EMBL/GenBank/DDBJ databases">
        <authorList>
            <person name="Lee I."/>
            <person name="Jang G.I."/>
            <person name="Hwang C.Y."/>
        </authorList>
    </citation>
    <scope>NUCLEOTIDE SEQUENCE [LARGE SCALE GENOMIC DNA]</scope>
    <source>
        <strain evidence="8 9">PAMC 28131</strain>
    </source>
</reference>
<feature type="transmembrane region" description="Helical" evidence="6">
    <location>
        <begin position="140"/>
        <end position="160"/>
    </location>
</feature>
<accession>A0A501XM55</accession>
<keyword evidence="5 6" id="KW-0472">Membrane</keyword>
<feature type="transmembrane region" description="Helical" evidence="6">
    <location>
        <begin position="172"/>
        <end position="194"/>
    </location>
</feature>
<dbReference type="EMBL" id="VFSU01000021">
    <property type="protein sequence ID" value="TPE61761.1"/>
    <property type="molecule type" value="Genomic_DNA"/>
</dbReference>
<proteinExistence type="predicted"/>
<dbReference type="Pfam" id="PF09335">
    <property type="entry name" value="VTT_dom"/>
    <property type="match status" value="1"/>
</dbReference>
<keyword evidence="3 6" id="KW-0812">Transmembrane</keyword>
<evidence type="ECO:0000256" key="4">
    <source>
        <dbReference type="ARBA" id="ARBA00022989"/>
    </source>
</evidence>
<evidence type="ECO:0000313" key="9">
    <source>
        <dbReference type="Proteomes" id="UP000319897"/>
    </source>
</evidence>
<keyword evidence="2" id="KW-1003">Cell membrane</keyword>
<keyword evidence="4 6" id="KW-1133">Transmembrane helix</keyword>